<proteinExistence type="inferred from homology"/>
<keyword evidence="4 7" id="KW-0812">Transmembrane</keyword>
<name>A0A151AWC3_9CLOT</name>
<dbReference type="OrthoDB" id="9804865at2"/>
<comment type="similarity">
    <text evidence="2">Belongs to the EamA transporter family.</text>
</comment>
<feature type="domain" description="EamA" evidence="8">
    <location>
        <begin position="12"/>
        <end position="141"/>
    </location>
</feature>
<keyword evidence="10" id="KW-1185">Reference proteome</keyword>
<evidence type="ECO:0000313" key="9">
    <source>
        <dbReference type="EMBL" id="KYH31911.1"/>
    </source>
</evidence>
<dbReference type="PANTHER" id="PTHR42920:SF5">
    <property type="entry name" value="EAMA DOMAIN-CONTAINING PROTEIN"/>
    <property type="match status" value="1"/>
</dbReference>
<dbReference type="EMBL" id="LTBA01000042">
    <property type="protein sequence ID" value="KYH31911.1"/>
    <property type="molecule type" value="Genomic_DNA"/>
</dbReference>
<dbReference type="Proteomes" id="UP000075531">
    <property type="component" value="Unassembled WGS sequence"/>
</dbReference>
<dbReference type="InterPro" id="IPR037185">
    <property type="entry name" value="EmrE-like"/>
</dbReference>
<feature type="transmembrane region" description="Helical" evidence="7">
    <location>
        <begin position="241"/>
        <end position="259"/>
    </location>
</feature>
<comment type="caution">
    <text evidence="9">The sequence shown here is derived from an EMBL/GenBank/DDBJ whole genome shotgun (WGS) entry which is preliminary data.</text>
</comment>
<feature type="domain" description="EamA" evidence="8">
    <location>
        <begin position="150"/>
        <end position="281"/>
    </location>
</feature>
<evidence type="ECO:0000256" key="6">
    <source>
        <dbReference type="ARBA" id="ARBA00023136"/>
    </source>
</evidence>
<feature type="transmembrane region" description="Helical" evidence="7">
    <location>
        <begin position="40"/>
        <end position="58"/>
    </location>
</feature>
<dbReference type="RefSeq" id="WP_066826813.1">
    <property type="nucleotide sequence ID" value="NZ_LTBA01000042.1"/>
</dbReference>
<dbReference type="Pfam" id="PF00892">
    <property type="entry name" value="EamA"/>
    <property type="match status" value="2"/>
</dbReference>
<dbReference type="GO" id="GO:0005886">
    <property type="term" value="C:plasma membrane"/>
    <property type="evidence" value="ECO:0007669"/>
    <property type="project" value="UniProtKB-SubCell"/>
</dbReference>
<feature type="transmembrane region" description="Helical" evidence="7">
    <location>
        <begin position="70"/>
        <end position="89"/>
    </location>
</feature>
<evidence type="ECO:0000256" key="2">
    <source>
        <dbReference type="ARBA" id="ARBA00007362"/>
    </source>
</evidence>
<feature type="transmembrane region" description="Helical" evidence="7">
    <location>
        <begin position="212"/>
        <end position="229"/>
    </location>
</feature>
<keyword evidence="6 7" id="KW-0472">Membrane</keyword>
<accession>A0A151AWC3</accession>
<dbReference type="SUPFAM" id="SSF103481">
    <property type="entry name" value="Multidrug resistance efflux transporter EmrE"/>
    <property type="match status" value="2"/>
</dbReference>
<feature type="transmembrane region" description="Helical" evidence="7">
    <location>
        <begin position="101"/>
        <end position="117"/>
    </location>
</feature>
<dbReference type="PANTHER" id="PTHR42920">
    <property type="entry name" value="OS03G0707200 PROTEIN-RELATED"/>
    <property type="match status" value="1"/>
</dbReference>
<evidence type="ECO:0000256" key="4">
    <source>
        <dbReference type="ARBA" id="ARBA00022692"/>
    </source>
</evidence>
<feature type="transmembrane region" description="Helical" evidence="7">
    <location>
        <begin position="179"/>
        <end position="200"/>
    </location>
</feature>
<evidence type="ECO:0000256" key="5">
    <source>
        <dbReference type="ARBA" id="ARBA00022989"/>
    </source>
</evidence>
<keyword evidence="3" id="KW-1003">Cell membrane</keyword>
<dbReference type="PATRIC" id="fig|1121338.3.peg.2392"/>
<reference evidence="9 10" key="1">
    <citation type="submission" date="2016-02" db="EMBL/GenBank/DDBJ databases">
        <title>Genome sequence of Clostridium tepidiprofundi DSM 19306.</title>
        <authorList>
            <person name="Poehlein A."/>
            <person name="Daniel R."/>
        </authorList>
    </citation>
    <scope>NUCLEOTIDE SEQUENCE [LARGE SCALE GENOMIC DNA]</scope>
    <source>
        <strain evidence="9 10">DSM 19306</strain>
    </source>
</reference>
<dbReference type="AlphaFoldDB" id="A0A151AWC3"/>
<dbReference type="InterPro" id="IPR000620">
    <property type="entry name" value="EamA_dom"/>
</dbReference>
<feature type="transmembrane region" description="Helical" evidence="7">
    <location>
        <begin position="12"/>
        <end position="34"/>
    </location>
</feature>
<gene>
    <name evidence="9" type="ORF">CLTEP_23150</name>
</gene>
<feature type="transmembrane region" description="Helical" evidence="7">
    <location>
        <begin position="154"/>
        <end position="172"/>
    </location>
</feature>
<feature type="transmembrane region" description="Helical" evidence="7">
    <location>
        <begin position="265"/>
        <end position="282"/>
    </location>
</feature>
<evidence type="ECO:0000256" key="7">
    <source>
        <dbReference type="SAM" id="Phobius"/>
    </source>
</evidence>
<evidence type="ECO:0000256" key="3">
    <source>
        <dbReference type="ARBA" id="ARBA00022475"/>
    </source>
</evidence>
<sequence>MKNIDRKKSLYADLSLFIVAIIWGGGFIAVKNSIDDVSPFYLLTLRFGISSIIMAIILHKRIKNITKKDIKAGVIVGIFLFLGFVAQTYGIKYTTAGKNAFLTGVNVIIVPFLYWMVSKKKPDIYAFVSAFISFIGMAMLTLNGGLYIGIGDGLTILCAFFFAGHIVAVGYYTDTTDPIILSIVQMAAVTIFSLICAFVFETPPTTINKSLIIGVGYISIFSTMLAFIIQNVAQKYTYPTHAAIILCLESVFGSIFSVIFLKEIFTIKMIAGCVLIFIAIITSETKWNFLTYLAEVSHLL</sequence>
<protein>
    <submittedName>
        <fullName evidence="9">Putative DMT superfamily transporter inner membrane protein</fullName>
    </submittedName>
</protein>
<dbReference type="STRING" id="1121338.CLTEP_23150"/>
<evidence type="ECO:0000256" key="1">
    <source>
        <dbReference type="ARBA" id="ARBA00004651"/>
    </source>
</evidence>
<dbReference type="InterPro" id="IPR051258">
    <property type="entry name" value="Diverse_Substrate_Transporter"/>
</dbReference>
<comment type="subcellular location">
    <subcellularLocation>
        <location evidence="1">Cell membrane</location>
        <topology evidence="1">Multi-pass membrane protein</topology>
    </subcellularLocation>
</comment>
<evidence type="ECO:0000313" key="10">
    <source>
        <dbReference type="Proteomes" id="UP000075531"/>
    </source>
</evidence>
<feature type="transmembrane region" description="Helical" evidence="7">
    <location>
        <begin position="124"/>
        <end position="148"/>
    </location>
</feature>
<evidence type="ECO:0000259" key="8">
    <source>
        <dbReference type="Pfam" id="PF00892"/>
    </source>
</evidence>
<keyword evidence="5 7" id="KW-1133">Transmembrane helix</keyword>
<organism evidence="9 10">
    <name type="scientific">Clostridium tepidiprofundi DSM 19306</name>
    <dbReference type="NCBI Taxonomy" id="1121338"/>
    <lineage>
        <taxon>Bacteria</taxon>
        <taxon>Bacillati</taxon>
        <taxon>Bacillota</taxon>
        <taxon>Clostridia</taxon>
        <taxon>Eubacteriales</taxon>
        <taxon>Clostridiaceae</taxon>
        <taxon>Clostridium</taxon>
    </lineage>
</organism>